<dbReference type="InterPro" id="IPR033121">
    <property type="entry name" value="PEPTIDASE_A1"/>
</dbReference>
<organism evidence="4">
    <name type="scientific">Rhizophora mucronata</name>
    <name type="common">Asiatic mangrove</name>
    <dbReference type="NCBI Taxonomy" id="61149"/>
    <lineage>
        <taxon>Eukaryota</taxon>
        <taxon>Viridiplantae</taxon>
        <taxon>Streptophyta</taxon>
        <taxon>Embryophyta</taxon>
        <taxon>Tracheophyta</taxon>
        <taxon>Spermatophyta</taxon>
        <taxon>Magnoliopsida</taxon>
        <taxon>eudicotyledons</taxon>
        <taxon>Gunneridae</taxon>
        <taxon>Pentapetalae</taxon>
        <taxon>rosids</taxon>
        <taxon>fabids</taxon>
        <taxon>Malpighiales</taxon>
        <taxon>Rhizophoraceae</taxon>
        <taxon>Rhizophora</taxon>
    </lineage>
</organism>
<dbReference type="Pfam" id="PF14541">
    <property type="entry name" value="TAXi_C"/>
    <property type="match status" value="1"/>
</dbReference>
<dbReference type="InterPro" id="IPR051708">
    <property type="entry name" value="Plant_Aspart_Prot_A1"/>
</dbReference>
<reference evidence="4" key="1">
    <citation type="submission" date="2018-02" db="EMBL/GenBank/DDBJ databases">
        <title>Rhizophora mucronata_Transcriptome.</title>
        <authorList>
            <person name="Meera S.P."/>
            <person name="Sreeshan A."/>
            <person name="Augustine A."/>
        </authorList>
    </citation>
    <scope>NUCLEOTIDE SEQUENCE</scope>
    <source>
        <tissue evidence="4">Leaf</tissue>
    </source>
</reference>
<dbReference type="PANTHER" id="PTHR47967">
    <property type="entry name" value="OS07G0603500 PROTEIN-RELATED"/>
    <property type="match status" value="1"/>
</dbReference>
<dbReference type="SUPFAM" id="SSF50630">
    <property type="entry name" value="Acid proteases"/>
    <property type="match status" value="1"/>
</dbReference>
<dbReference type="PROSITE" id="PS51767">
    <property type="entry name" value="PEPTIDASE_A1"/>
    <property type="match status" value="1"/>
</dbReference>
<sequence length="52" mass="5567">MIADSGVGLLCLAMGASSGLSIFGNIQQQNLLVFHDLEKKTLSFLPTKCNQL</sequence>
<dbReference type="GO" id="GO:0005576">
    <property type="term" value="C:extracellular region"/>
    <property type="evidence" value="ECO:0007669"/>
    <property type="project" value="TreeGrafter"/>
</dbReference>
<protein>
    <recommendedName>
        <fullName evidence="3">Peptidase A1 domain-containing protein</fullName>
    </recommendedName>
</protein>
<dbReference type="Gene3D" id="2.40.70.10">
    <property type="entry name" value="Acid Proteases"/>
    <property type="match status" value="1"/>
</dbReference>
<dbReference type="AlphaFoldDB" id="A0A2P2PPT7"/>
<evidence type="ECO:0000259" key="3">
    <source>
        <dbReference type="PROSITE" id="PS51767"/>
    </source>
</evidence>
<dbReference type="InterPro" id="IPR032799">
    <property type="entry name" value="TAXi_C"/>
</dbReference>
<dbReference type="EMBL" id="GGEC01076276">
    <property type="protein sequence ID" value="MBX56760.1"/>
    <property type="molecule type" value="Transcribed_RNA"/>
</dbReference>
<dbReference type="GO" id="GO:0006508">
    <property type="term" value="P:proteolysis"/>
    <property type="evidence" value="ECO:0007669"/>
    <property type="project" value="UniProtKB-KW"/>
</dbReference>
<keyword evidence="2" id="KW-0378">Hydrolase</keyword>
<evidence type="ECO:0000313" key="4">
    <source>
        <dbReference type="EMBL" id="MBX56760.1"/>
    </source>
</evidence>
<evidence type="ECO:0000256" key="2">
    <source>
        <dbReference type="ARBA" id="ARBA00022801"/>
    </source>
</evidence>
<feature type="domain" description="Peptidase A1" evidence="3">
    <location>
        <begin position="1"/>
        <end position="45"/>
    </location>
</feature>
<dbReference type="InterPro" id="IPR021109">
    <property type="entry name" value="Peptidase_aspartic_dom_sf"/>
</dbReference>
<dbReference type="PANTHER" id="PTHR47967:SF23">
    <property type="entry name" value="OS04G0448300 PROTEIN"/>
    <property type="match status" value="1"/>
</dbReference>
<proteinExistence type="predicted"/>
<accession>A0A2P2PPT7</accession>
<evidence type="ECO:0000256" key="1">
    <source>
        <dbReference type="ARBA" id="ARBA00022670"/>
    </source>
</evidence>
<keyword evidence="1" id="KW-0645">Protease</keyword>
<dbReference type="GO" id="GO:0008233">
    <property type="term" value="F:peptidase activity"/>
    <property type="evidence" value="ECO:0007669"/>
    <property type="project" value="UniProtKB-KW"/>
</dbReference>
<name>A0A2P2PPT7_RHIMU</name>